<dbReference type="RefSeq" id="WP_012233356.1">
    <property type="nucleotide sequence ID" value="NC_010162.1"/>
</dbReference>
<organism evidence="2 3">
    <name type="scientific">Sorangium cellulosum (strain So ce56)</name>
    <name type="common">Polyangium cellulosum (strain So ce56)</name>
    <dbReference type="NCBI Taxonomy" id="448385"/>
    <lineage>
        <taxon>Bacteria</taxon>
        <taxon>Pseudomonadati</taxon>
        <taxon>Myxococcota</taxon>
        <taxon>Polyangia</taxon>
        <taxon>Polyangiales</taxon>
        <taxon>Polyangiaceae</taxon>
        <taxon>Sorangium</taxon>
    </lineage>
</organism>
<dbReference type="EMBL" id="AM746676">
    <property type="protein sequence ID" value="CAN90878.1"/>
    <property type="molecule type" value="Genomic_DNA"/>
</dbReference>
<dbReference type="Proteomes" id="UP000002139">
    <property type="component" value="Chromosome"/>
</dbReference>
<evidence type="ECO:0000313" key="3">
    <source>
        <dbReference type="Proteomes" id="UP000002139"/>
    </source>
</evidence>
<dbReference type="GO" id="GO:0020037">
    <property type="term" value="F:heme binding"/>
    <property type="evidence" value="ECO:0007669"/>
    <property type="project" value="InterPro"/>
</dbReference>
<dbReference type="GO" id="GO:0004497">
    <property type="term" value="F:monooxygenase activity"/>
    <property type="evidence" value="ECO:0007669"/>
    <property type="project" value="InterPro"/>
</dbReference>
<keyword evidence="3" id="KW-1185">Reference proteome</keyword>
<reference evidence="2 3" key="1">
    <citation type="journal article" date="2007" name="Nat. Biotechnol.">
        <title>Complete genome sequence of the myxobacterium Sorangium cellulosum.</title>
        <authorList>
            <person name="Schneiker S."/>
            <person name="Perlova O."/>
            <person name="Kaiser O."/>
            <person name="Gerth K."/>
            <person name="Alici A."/>
            <person name="Altmeyer M.O."/>
            <person name="Bartels D."/>
            <person name="Bekel T."/>
            <person name="Beyer S."/>
            <person name="Bode E."/>
            <person name="Bode H.B."/>
            <person name="Bolten C.J."/>
            <person name="Choudhuri J.V."/>
            <person name="Doss S."/>
            <person name="Elnakady Y.A."/>
            <person name="Frank B."/>
            <person name="Gaigalat L."/>
            <person name="Goesmann A."/>
            <person name="Groeger C."/>
            <person name="Gross F."/>
            <person name="Jelsbak L."/>
            <person name="Jelsbak L."/>
            <person name="Kalinowski J."/>
            <person name="Kegler C."/>
            <person name="Knauber T."/>
            <person name="Konietzny S."/>
            <person name="Kopp M."/>
            <person name="Krause L."/>
            <person name="Krug D."/>
            <person name="Linke B."/>
            <person name="Mahmud T."/>
            <person name="Martinez-Arias R."/>
            <person name="McHardy A.C."/>
            <person name="Merai M."/>
            <person name="Meyer F."/>
            <person name="Mormann S."/>
            <person name="Munoz-Dorado J."/>
            <person name="Perez J."/>
            <person name="Pradella S."/>
            <person name="Rachid S."/>
            <person name="Raddatz G."/>
            <person name="Rosenau F."/>
            <person name="Rueckert C."/>
            <person name="Sasse F."/>
            <person name="Scharfe M."/>
            <person name="Schuster S.C."/>
            <person name="Suen G."/>
            <person name="Treuner-Lange A."/>
            <person name="Velicer G.J."/>
            <person name="Vorholter F.-J."/>
            <person name="Weissman K.J."/>
            <person name="Welch R.D."/>
            <person name="Wenzel S.C."/>
            <person name="Whitworth D.E."/>
            <person name="Wilhelm S."/>
            <person name="Wittmann C."/>
            <person name="Bloecker H."/>
            <person name="Puehler A."/>
            <person name="Mueller R."/>
        </authorList>
    </citation>
    <scope>NUCLEOTIDE SEQUENCE [LARGE SCALE GENOMIC DNA]</scope>
    <source>
        <strain evidence="3">So ce56</strain>
    </source>
</reference>
<evidence type="ECO:0000313" key="2">
    <source>
        <dbReference type="EMBL" id="CAN90878.1"/>
    </source>
</evidence>
<dbReference type="GO" id="GO:0005506">
    <property type="term" value="F:iron ion binding"/>
    <property type="evidence" value="ECO:0007669"/>
    <property type="project" value="InterPro"/>
</dbReference>
<dbReference type="KEGG" id="scl:sce0721"/>
<dbReference type="AlphaFoldDB" id="A9ENM9"/>
<dbReference type="Gene3D" id="1.10.630.10">
    <property type="entry name" value="Cytochrome P450"/>
    <property type="match status" value="1"/>
</dbReference>
<dbReference type="BioCyc" id="SCEL448385:SCE_RS03780-MONOMER"/>
<sequence length="116" mass="11987">MPKAVSDATALVFAGHKTTTDLLGNPMRPSLKPPRGSSPGAPTGASTSGLAAVCTSVSVRPLARLQGRVALSVLTQRLPGLRLASDRPVQLRQVTMFRGPVSLDVAWDAKVQGSSA</sequence>
<feature type="region of interest" description="Disordered" evidence="1">
    <location>
        <begin position="19"/>
        <end position="48"/>
    </location>
</feature>
<dbReference type="HOGENOM" id="CLU_2095266_0_0_7"/>
<dbReference type="GO" id="GO:0016705">
    <property type="term" value="F:oxidoreductase activity, acting on paired donors, with incorporation or reduction of molecular oxygen"/>
    <property type="evidence" value="ECO:0007669"/>
    <property type="project" value="InterPro"/>
</dbReference>
<dbReference type="InterPro" id="IPR036396">
    <property type="entry name" value="Cyt_P450_sf"/>
</dbReference>
<dbReference type="STRING" id="448385.sce0721"/>
<name>A9ENM9_SORC5</name>
<proteinExistence type="predicted"/>
<protein>
    <submittedName>
        <fullName evidence="2">Uncharacterized protein</fullName>
    </submittedName>
</protein>
<gene>
    <name evidence="2" type="ordered locus">sce0721</name>
</gene>
<evidence type="ECO:0000256" key="1">
    <source>
        <dbReference type="SAM" id="MobiDB-lite"/>
    </source>
</evidence>
<accession>A9ENM9</accession>